<gene>
    <name evidence="2" type="ORF">D9758_004138</name>
</gene>
<evidence type="ECO:0000256" key="1">
    <source>
        <dbReference type="SAM" id="Coils"/>
    </source>
</evidence>
<comment type="caution">
    <text evidence="2">The sequence shown here is derived from an EMBL/GenBank/DDBJ whole genome shotgun (WGS) entry which is preliminary data.</text>
</comment>
<keyword evidence="3" id="KW-1185">Reference proteome</keyword>
<accession>A0A8H5GU00</accession>
<name>A0A8H5GU00_9AGAR</name>
<reference evidence="2 3" key="1">
    <citation type="journal article" date="2020" name="ISME J.">
        <title>Uncovering the hidden diversity of litter-decomposition mechanisms in mushroom-forming fungi.</title>
        <authorList>
            <person name="Floudas D."/>
            <person name="Bentzer J."/>
            <person name="Ahren D."/>
            <person name="Johansson T."/>
            <person name="Persson P."/>
            <person name="Tunlid A."/>
        </authorList>
    </citation>
    <scope>NUCLEOTIDE SEQUENCE [LARGE SCALE GENOMIC DNA]</scope>
    <source>
        <strain evidence="2 3">CBS 291.85</strain>
    </source>
</reference>
<evidence type="ECO:0000313" key="2">
    <source>
        <dbReference type="EMBL" id="KAF5371221.1"/>
    </source>
</evidence>
<proteinExistence type="predicted"/>
<dbReference type="AlphaFoldDB" id="A0A8H5GU00"/>
<protein>
    <submittedName>
        <fullName evidence="2">Uncharacterized protein</fullName>
    </submittedName>
</protein>
<sequence length="193" mass="22268">MHPFRLSVDQIFVLTALVHPHTPHYRLYYAQACYHTRMIWKIANMLAGINEESMLRSRRAAFAEAKQKVQSNVVNDALVMKEKFHEVWRSDFRASIFDRPLREAEAEKDSAWAQLQEAKSRRDEAFDLVQVLEGQLAELRRASTHSTKHTLITLIAGLLYLVSLCQFNVCTSIALTQNNTQSGLWSRVIYTET</sequence>
<dbReference type="OrthoDB" id="66881at2759"/>
<feature type="coiled-coil region" evidence="1">
    <location>
        <begin position="101"/>
        <end position="142"/>
    </location>
</feature>
<evidence type="ECO:0000313" key="3">
    <source>
        <dbReference type="Proteomes" id="UP000559256"/>
    </source>
</evidence>
<dbReference type="EMBL" id="JAACJM010000009">
    <property type="protein sequence ID" value="KAF5371221.1"/>
    <property type="molecule type" value="Genomic_DNA"/>
</dbReference>
<dbReference type="Proteomes" id="UP000559256">
    <property type="component" value="Unassembled WGS sequence"/>
</dbReference>
<keyword evidence="1" id="KW-0175">Coiled coil</keyword>
<organism evidence="2 3">
    <name type="scientific">Tetrapyrgos nigripes</name>
    <dbReference type="NCBI Taxonomy" id="182062"/>
    <lineage>
        <taxon>Eukaryota</taxon>
        <taxon>Fungi</taxon>
        <taxon>Dikarya</taxon>
        <taxon>Basidiomycota</taxon>
        <taxon>Agaricomycotina</taxon>
        <taxon>Agaricomycetes</taxon>
        <taxon>Agaricomycetidae</taxon>
        <taxon>Agaricales</taxon>
        <taxon>Marasmiineae</taxon>
        <taxon>Marasmiaceae</taxon>
        <taxon>Tetrapyrgos</taxon>
    </lineage>
</organism>